<evidence type="ECO:0000313" key="8">
    <source>
        <dbReference type="EMBL" id="KIM79058.1"/>
    </source>
</evidence>
<evidence type="ECO:0000256" key="6">
    <source>
        <dbReference type="SAM" id="MobiDB-lite"/>
    </source>
</evidence>
<dbReference type="STRING" id="765440.A0A0C3AYI2"/>
<organism evidence="8 9">
    <name type="scientific">Piloderma croceum (strain F 1598)</name>
    <dbReference type="NCBI Taxonomy" id="765440"/>
    <lineage>
        <taxon>Eukaryota</taxon>
        <taxon>Fungi</taxon>
        <taxon>Dikarya</taxon>
        <taxon>Basidiomycota</taxon>
        <taxon>Agaricomycotina</taxon>
        <taxon>Agaricomycetes</taxon>
        <taxon>Agaricomycetidae</taxon>
        <taxon>Atheliales</taxon>
        <taxon>Atheliaceae</taxon>
        <taxon>Piloderma</taxon>
    </lineage>
</organism>
<evidence type="ECO:0000256" key="5">
    <source>
        <dbReference type="SAM" id="Coils"/>
    </source>
</evidence>
<keyword evidence="3" id="KW-0862">Zinc</keyword>
<evidence type="ECO:0000256" key="3">
    <source>
        <dbReference type="ARBA" id="ARBA00022833"/>
    </source>
</evidence>
<dbReference type="PANTHER" id="PTHR23041">
    <property type="entry name" value="RING FINGER DOMAIN-CONTAINING"/>
    <property type="match status" value="1"/>
</dbReference>
<evidence type="ECO:0000256" key="4">
    <source>
        <dbReference type="PROSITE-ProRule" id="PRU00175"/>
    </source>
</evidence>
<dbReference type="InParanoid" id="A0A0C3AYI2"/>
<keyword evidence="9" id="KW-1185">Reference proteome</keyword>
<feature type="domain" description="RING-type" evidence="7">
    <location>
        <begin position="163"/>
        <end position="260"/>
    </location>
</feature>
<evidence type="ECO:0000259" key="7">
    <source>
        <dbReference type="PROSITE" id="PS50089"/>
    </source>
</evidence>
<proteinExistence type="predicted"/>
<reference evidence="9" key="2">
    <citation type="submission" date="2015-01" db="EMBL/GenBank/DDBJ databases">
        <title>Evolutionary Origins and Diversification of the Mycorrhizal Mutualists.</title>
        <authorList>
            <consortium name="DOE Joint Genome Institute"/>
            <consortium name="Mycorrhizal Genomics Consortium"/>
            <person name="Kohler A."/>
            <person name="Kuo A."/>
            <person name="Nagy L.G."/>
            <person name="Floudas D."/>
            <person name="Copeland A."/>
            <person name="Barry K.W."/>
            <person name="Cichocki N."/>
            <person name="Veneault-Fourrey C."/>
            <person name="LaButti K."/>
            <person name="Lindquist E.A."/>
            <person name="Lipzen A."/>
            <person name="Lundell T."/>
            <person name="Morin E."/>
            <person name="Murat C."/>
            <person name="Riley R."/>
            <person name="Ohm R."/>
            <person name="Sun H."/>
            <person name="Tunlid A."/>
            <person name="Henrissat B."/>
            <person name="Grigoriev I.V."/>
            <person name="Hibbett D.S."/>
            <person name="Martin F."/>
        </authorList>
    </citation>
    <scope>NUCLEOTIDE SEQUENCE [LARGE SCALE GENOMIC DNA]</scope>
    <source>
        <strain evidence="9">F 1598</strain>
    </source>
</reference>
<dbReference type="InterPro" id="IPR017907">
    <property type="entry name" value="Znf_RING_CS"/>
</dbReference>
<dbReference type="Pfam" id="PF00097">
    <property type="entry name" value="zf-C3HC4"/>
    <property type="match status" value="1"/>
</dbReference>
<dbReference type="InterPro" id="IPR001841">
    <property type="entry name" value="Znf_RING"/>
</dbReference>
<feature type="region of interest" description="Disordered" evidence="6">
    <location>
        <begin position="284"/>
        <end position="307"/>
    </location>
</feature>
<sequence length="317" mass="35291">MLTRASIRNLPPSPQKPTVSNMLNPPNNEVIVISDDEQPVRKKPTSSSARGTSKARNKRKAPPSPILDGDVLEILTSSEEDEVLRSRPPAKKSEDMKTELAALQKKLKLVQSEAKRELDAALDRADVIGRDFALVVEENKRLKKADSKKLVLDPSQLEDNICCEICTTKMWSPYILPECGHVFCQSCLTDWFSTTLARHMTDHPNYVLNPPLPQHLRHLALQARSYPNNNHLRLQIDTQIMQYRVAAFGQSPVYTCPTCRKEIKNKPVEDFALKSIVRTLAGAMGEQSPTKKANGRGSGNGRAEGPWDGFFGTGLVL</sequence>
<evidence type="ECO:0000256" key="1">
    <source>
        <dbReference type="ARBA" id="ARBA00022723"/>
    </source>
</evidence>
<evidence type="ECO:0000256" key="2">
    <source>
        <dbReference type="ARBA" id="ARBA00022771"/>
    </source>
</evidence>
<accession>A0A0C3AYI2</accession>
<keyword evidence="1" id="KW-0479">Metal-binding</keyword>
<gene>
    <name evidence="8" type="ORF">PILCRDRAFT_575268</name>
</gene>
<name>A0A0C3AYI2_PILCF</name>
<reference evidence="8 9" key="1">
    <citation type="submission" date="2014-04" db="EMBL/GenBank/DDBJ databases">
        <authorList>
            <consortium name="DOE Joint Genome Institute"/>
            <person name="Kuo A."/>
            <person name="Tarkka M."/>
            <person name="Buscot F."/>
            <person name="Kohler A."/>
            <person name="Nagy L.G."/>
            <person name="Floudas D."/>
            <person name="Copeland A."/>
            <person name="Barry K.W."/>
            <person name="Cichocki N."/>
            <person name="Veneault-Fourrey C."/>
            <person name="LaButti K."/>
            <person name="Lindquist E.A."/>
            <person name="Lipzen A."/>
            <person name="Lundell T."/>
            <person name="Morin E."/>
            <person name="Murat C."/>
            <person name="Sun H."/>
            <person name="Tunlid A."/>
            <person name="Henrissat B."/>
            <person name="Grigoriev I.V."/>
            <person name="Hibbett D.S."/>
            <person name="Martin F."/>
            <person name="Nordberg H.P."/>
            <person name="Cantor M.N."/>
            <person name="Hua S.X."/>
        </authorList>
    </citation>
    <scope>NUCLEOTIDE SEQUENCE [LARGE SCALE GENOMIC DNA]</scope>
    <source>
        <strain evidence="8 9">F 1598</strain>
    </source>
</reference>
<dbReference type="SMART" id="SM00184">
    <property type="entry name" value="RING"/>
    <property type="match status" value="1"/>
</dbReference>
<dbReference type="InterPro" id="IPR047134">
    <property type="entry name" value="RNF4"/>
</dbReference>
<dbReference type="Proteomes" id="UP000054166">
    <property type="component" value="Unassembled WGS sequence"/>
</dbReference>
<feature type="coiled-coil region" evidence="5">
    <location>
        <begin position="93"/>
        <end position="120"/>
    </location>
</feature>
<dbReference type="AlphaFoldDB" id="A0A0C3AYI2"/>
<keyword evidence="2 4" id="KW-0863">Zinc-finger</keyword>
<dbReference type="Gene3D" id="3.30.40.10">
    <property type="entry name" value="Zinc/RING finger domain, C3HC4 (zinc finger)"/>
    <property type="match status" value="1"/>
</dbReference>
<dbReference type="InterPro" id="IPR018957">
    <property type="entry name" value="Znf_C3HC4_RING-type"/>
</dbReference>
<dbReference type="InterPro" id="IPR013083">
    <property type="entry name" value="Znf_RING/FYVE/PHD"/>
</dbReference>
<dbReference type="PROSITE" id="PS50089">
    <property type="entry name" value="ZF_RING_2"/>
    <property type="match status" value="1"/>
</dbReference>
<dbReference type="EMBL" id="KN833012">
    <property type="protein sequence ID" value="KIM79058.1"/>
    <property type="molecule type" value="Genomic_DNA"/>
</dbReference>
<evidence type="ECO:0000313" key="9">
    <source>
        <dbReference type="Proteomes" id="UP000054166"/>
    </source>
</evidence>
<dbReference type="OrthoDB" id="3219336at2759"/>
<dbReference type="HOGENOM" id="CLU_057727_0_0_1"/>
<protein>
    <recommendedName>
        <fullName evidence="7">RING-type domain-containing protein</fullName>
    </recommendedName>
</protein>
<dbReference type="PROSITE" id="PS00518">
    <property type="entry name" value="ZF_RING_1"/>
    <property type="match status" value="1"/>
</dbReference>
<keyword evidence="5" id="KW-0175">Coiled coil</keyword>
<dbReference type="SUPFAM" id="SSF57850">
    <property type="entry name" value="RING/U-box"/>
    <property type="match status" value="1"/>
</dbReference>
<dbReference type="GO" id="GO:0008270">
    <property type="term" value="F:zinc ion binding"/>
    <property type="evidence" value="ECO:0007669"/>
    <property type="project" value="UniProtKB-KW"/>
</dbReference>
<feature type="compositionally biased region" description="Polar residues" evidence="6">
    <location>
        <begin position="16"/>
        <end position="27"/>
    </location>
</feature>
<dbReference type="PANTHER" id="PTHR23041:SF78">
    <property type="entry name" value="E3 UBIQUITIN-PROTEIN LIGASE RNF4"/>
    <property type="match status" value="1"/>
</dbReference>
<feature type="region of interest" description="Disordered" evidence="6">
    <location>
        <begin position="1"/>
        <end position="68"/>
    </location>
</feature>